<evidence type="ECO:0000313" key="2">
    <source>
        <dbReference type="Proteomes" id="UP001150904"/>
    </source>
</evidence>
<protein>
    <submittedName>
        <fullName evidence="1">Uncharacterized protein</fullName>
    </submittedName>
</protein>
<evidence type="ECO:0000313" key="1">
    <source>
        <dbReference type="EMBL" id="KAJ5198581.1"/>
    </source>
</evidence>
<comment type="caution">
    <text evidence="1">The sequence shown here is derived from an EMBL/GenBank/DDBJ whole genome shotgun (WGS) entry which is preliminary data.</text>
</comment>
<name>A0A9W9MD03_9EURO</name>
<proteinExistence type="predicted"/>
<reference evidence="1" key="1">
    <citation type="submission" date="2022-12" db="EMBL/GenBank/DDBJ databases">
        <authorList>
            <person name="Petersen C."/>
        </authorList>
    </citation>
    <scope>NUCLEOTIDE SEQUENCE</scope>
    <source>
        <strain evidence="1">IBT 15544</strain>
    </source>
</reference>
<dbReference type="EMBL" id="JAPQKR010000014">
    <property type="protein sequence ID" value="KAJ5198581.1"/>
    <property type="molecule type" value="Genomic_DNA"/>
</dbReference>
<organism evidence="1 2">
    <name type="scientific">Penicillium cinerascens</name>
    <dbReference type="NCBI Taxonomy" id="70096"/>
    <lineage>
        <taxon>Eukaryota</taxon>
        <taxon>Fungi</taxon>
        <taxon>Dikarya</taxon>
        <taxon>Ascomycota</taxon>
        <taxon>Pezizomycotina</taxon>
        <taxon>Eurotiomycetes</taxon>
        <taxon>Eurotiomycetidae</taxon>
        <taxon>Eurotiales</taxon>
        <taxon>Aspergillaceae</taxon>
        <taxon>Penicillium</taxon>
    </lineage>
</organism>
<keyword evidence="2" id="KW-1185">Reference proteome</keyword>
<sequence length="83" mass="9071">MTTQENELFRQLAAKTKLSLATKVLGAVVTGSETRPAVAWQPRPTRSRSSTVDICPVARLFFNGFTKLVRSSEHLNVSEPAVA</sequence>
<dbReference type="GeneID" id="83182061"/>
<dbReference type="Proteomes" id="UP001150904">
    <property type="component" value="Unassembled WGS sequence"/>
</dbReference>
<dbReference type="AlphaFoldDB" id="A0A9W9MD03"/>
<dbReference type="RefSeq" id="XP_058307009.1">
    <property type="nucleotide sequence ID" value="XM_058454760.1"/>
</dbReference>
<reference evidence="1" key="2">
    <citation type="journal article" date="2023" name="IMA Fungus">
        <title>Comparative genomic study of the Penicillium genus elucidates a diverse pangenome and 15 lateral gene transfer events.</title>
        <authorList>
            <person name="Petersen C."/>
            <person name="Sorensen T."/>
            <person name="Nielsen M.R."/>
            <person name="Sondergaard T.E."/>
            <person name="Sorensen J.L."/>
            <person name="Fitzpatrick D.A."/>
            <person name="Frisvad J.C."/>
            <person name="Nielsen K.L."/>
        </authorList>
    </citation>
    <scope>NUCLEOTIDE SEQUENCE</scope>
    <source>
        <strain evidence="1">IBT 15544</strain>
    </source>
</reference>
<gene>
    <name evidence="1" type="ORF">N7498_007698</name>
</gene>
<accession>A0A9W9MD03</accession>